<keyword evidence="4" id="KW-1185">Reference proteome</keyword>
<feature type="transmembrane region" description="Helical" evidence="1">
    <location>
        <begin position="20"/>
        <end position="41"/>
    </location>
</feature>
<reference evidence="4" key="1">
    <citation type="journal article" date="2019" name="Int. J. Syst. Evol. Microbiol.">
        <title>The Global Catalogue of Microorganisms (GCM) 10K type strain sequencing project: providing services to taxonomists for standard genome sequencing and annotation.</title>
        <authorList>
            <consortium name="The Broad Institute Genomics Platform"/>
            <consortium name="The Broad Institute Genome Sequencing Center for Infectious Disease"/>
            <person name="Wu L."/>
            <person name="Ma J."/>
        </authorList>
    </citation>
    <scope>NUCLEOTIDE SEQUENCE [LARGE SCALE GENOMIC DNA]</scope>
    <source>
        <strain evidence="4">ICMP 6774ER</strain>
    </source>
</reference>
<dbReference type="Pfam" id="PF07811">
    <property type="entry name" value="TadE"/>
    <property type="match status" value="1"/>
</dbReference>
<proteinExistence type="predicted"/>
<sequence>MAEPRAARLERERGSATAELIMLTLLLFVLALFAVAAGRLVTARLEVNNAAHQAARAASIVRTPAAAGAAARAAADGALAAKRVTCASRQVNVGLGSFRPGGSVTVTVTCRVKLSDVALVHIPGNTALSSSFVVPIDYWRSR</sequence>
<accession>A0ABW4T067</accession>
<dbReference type="Proteomes" id="UP001597368">
    <property type="component" value="Unassembled WGS sequence"/>
</dbReference>
<dbReference type="InterPro" id="IPR012495">
    <property type="entry name" value="TadE-like_dom"/>
</dbReference>
<feature type="domain" description="TadE-like" evidence="2">
    <location>
        <begin position="14"/>
        <end position="56"/>
    </location>
</feature>
<comment type="caution">
    <text evidence="3">The sequence shown here is derived from an EMBL/GenBank/DDBJ whole genome shotgun (WGS) entry which is preliminary data.</text>
</comment>
<keyword evidence="1" id="KW-0472">Membrane</keyword>
<evidence type="ECO:0000259" key="2">
    <source>
        <dbReference type="Pfam" id="PF07811"/>
    </source>
</evidence>
<keyword evidence="1" id="KW-1133">Transmembrane helix</keyword>
<keyword evidence="1" id="KW-0812">Transmembrane</keyword>
<evidence type="ECO:0000313" key="4">
    <source>
        <dbReference type="Proteomes" id="UP001597368"/>
    </source>
</evidence>
<protein>
    <submittedName>
        <fullName evidence="3">TadE/TadG family type IV pilus assembly protein</fullName>
    </submittedName>
</protein>
<dbReference type="RefSeq" id="WP_379575220.1">
    <property type="nucleotide sequence ID" value="NZ_JBHUFV010000039.1"/>
</dbReference>
<dbReference type="EMBL" id="JBHUFV010000039">
    <property type="protein sequence ID" value="MFD1935101.1"/>
    <property type="molecule type" value="Genomic_DNA"/>
</dbReference>
<name>A0ABW4T067_9ACTN</name>
<gene>
    <name evidence="3" type="ORF">ACFSKW_26865</name>
</gene>
<evidence type="ECO:0000313" key="3">
    <source>
        <dbReference type="EMBL" id="MFD1935101.1"/>
    </source>
</evidence>
<evidence type="ECO:0000256" key="1">
    <source>
        <dbReference type="SAM" id="Phobius"/>
    </source>
</evidence>
<organism evidence="3 4">
    <name type="scientific">Nonomuraea mangrovi</name>
    <dbReference type="NCBI Taxonomy" id="2316207"/>
    <lineage>
        <taxon>Bacteria</taxon>
        <taxon>Bacillati</taxon>
        <taxon>Actinomycetota</taxon>
        <taxon>Actinomycetes</taxon>
        <taxon>Streptosporangiales</taxon>
        <taxon>Streptosporangiaceae</taxon>
        <taxon>Nonomuraea</taxon>
    </lineage>
</organism>